<name>A0A438NI23_EXOME</name>
<accession>A0A438NI23</accession>
<gene>
    <name evidence="2" type="ORF">B0A52_00742</name>
</gene>
<evidence type="ECO:0000313" key="3">
    <source>
        <dbReference type="Proteomes" id="UP000288859"/>
    </source>
</evidence>
<feature type="compositionally biased region" description="Basic and acidic residues" evidence="1">
    <location>
        <begin position="70"/>
        <end position="105"/>
    </location>
</feature>
<dbReference type="Proteomes" id="UP000288859">
    <property type="component" value="Unassembled WGS sequence"/>
</dbReference>
<proteinExistence type="predicted"/>
<dbReference type="VEuPathDB" id="FungiDB:PV10_00226"/>
<evidence type="ECO:0000313" key="2">
    <source>
        <dbReference type="EMBL" id="RVX75389.1"/>
    </source>
</evidence>
<feature type="region of interest" description="Disordered" evidence="1">
    <location>
        <begin position="70"/>
        <end position="113"/>
    </location>
</feature>
<evidence type="ECO:0000256" key="1">
    <source>
        <dbReference type="SAM" id="MobiDB-lite"/>
    </source>
</evidence>
<sequence>MPLAMMQPLSRPPSRDLALSTAQRLSREETFQLAETARRKSLNKEVHDDLRLRLSHEHLLDALLQDIARSERELQTSPTEDKYLMQSERKRPEESKRIPQPKYDDYGFPMEEDDGEEDMALLPRPILVEIELGQIALDTNF</sequence>
<reference evidence="2 3" key="1">
    <citation type="submission" date="2017-03" db="EMBL/GenBank/DDBJ databases">
        <title>Genomes of endolithic fungi from Antarctica.</title>
        <authorList>
            <person name="Coleine C."/>
            <person name="Masonjones S."/>
            <person name="Stajich J.E."/>
        </authorList>
    </citation>
    <scope>NUCLEOTIDE SEQUENCE [LARGE SCALE GENOMIC DNA]</scope>
    <source>
        <strain evidence="2 3">CCFEE 6314</strain>
    </source>
</reference>
<protein>
    <submittedName>
        <fullName evidence="2">Uncharacterized protein</fullName>
    </submittedName>
</protein>
<dbReference type="OrthoDB" id="4151498at2759"/>
<dbReference type="EMBL" id="NAJM01000002">
    <property type="protein sequence ID" value="RVX75389.1"/>
    <property type="molecule type" value="Genomic_DNA"/>
</dbReference>
<comment type="caution">
    <text evidence="2">The sequence shown here is derived from an EMBL/GenBank/DDBJ whole genome shotgun (WGS) entry which is preliminary data.</text>
</comment>
<dbReference type="AlphaFoldDB" id="A0A438NI23"/>
<organism evidence="2 3">
    <name type="scientific">Exophiala mesophila</name>
    <name type="common">Black yeast-like fungus</name>
    <dbReference type="NCBI Taxonomy" id="212818"/>
    <lineage>
        <taxon>Eukaryota</taxon>
        <taxon>Fungi</taxon>
        <taxon>Dikarya</taxon>
        <taxon>Ascomycota</taxon>
        <taxon>Pezizomycotina</taxon>
        <taxon>Eurotiomycetes</taxon>
        <taxon>Chaetothyriomycetidae</taxon>
        <taxon>Chaetothyriales</taxon>
        <taxon>Herpotrichiellaceae</taxon>
        <taxon>Exophiala</taxon>
    </lineage>
</organism>